<proteinExistence type="predicted"/>
<protein>
    <submittedName>
        <fullName evidence="1">Uncharacterized protein</fullName>
    </submittedName>
</protein>
<reference evidence="2" key="1">
    <citation type="journal article" date="2014" name="Agronomy (Basel)">
        <title>A Draft Genome Sequence for Ensete ventricosum, the Drought-Tolerant Tree Against Hunger.</title>
        <authorList>
            <person name="Harrison J."/>
            <person name="Moore K.A."/>
            <person name="Paszkiewicz K."/>
            <person name="Jones T."/>
            <person name="Grant M."/>
            <person name="Ambacheew D."/>
            <person name="Muzemil S."/>
            <person name="Studholme D.J."/>
        </authorList>
    </citation>
    <scope>NUCLEOTIDE SEQUENCE [LARGE SCALE GENOMIC DNA]</scope>
</reference>
<gene>
    <name evidence="1" type="ORF">B296_00050547</name>
</gene>
<dbReference type="AlphaFoldDB" id="A0A426YKQ8"/>
<evidence type="ECO:0000313" key="1">
    <source>
        <dbReference type="EMBL" id="RRT52303.1"/>
    </source>
</evidence>
<evidence type="ECO:0000313" key="2">
    <source>
        <dbReference type="Proteomes" id="UP000287651"/>
    </source>
</evidence>
<accession>A0A426YKQ8</accession>
<dbReference type="PANTHER" id="PTHR36376">
    <property type="entry name" value="OS09G0514700 PROTEIN"/>
    <property type="match status" value="1"/>
</dbReference>
<name>A0A426YKQ8_ENSVE</name>
<comment type="caution">
    <text evidence="1">The sequence shown here is derived from an EMBL/GenBank/DDBJ whole genome shotgun (WGS) entry which is preliminary data.</text>
</comment>
<sequence>MMDYQNLNFYLKKSRKELQKLCKQNDLPANRSHAQLAKSLVSLFKVDYHIVNKIPP</sequence>
<dbReference type="EMBL" id="AMZH03011740">
    <property type="protein sequence ID" value="RRT52303.1"/>
    <property type="molecule type" value="Genomic_DNA"/>
</dbReference>
<organism evidence="1 2">
    <name type="scientific">Ensete ventricosum</name>
    <name type="common">Abyssinian banana</name>
    <name type="synonym">Musa ensete</name>
    <dbReference type="NCBI Taxonomy" id="4639"/>
    <lineage>
        <taxon>Eukaryota</taxon>
        <taxon>Viridiplantae</taxon>
        <taxon>Streptophyta</taxon>
        <taxon>Embryophyta</taxon>
        <taxon>Tracheophyta</taxon>
        <taxon>Spermatophyta</taxon>
        <taxon>Magnoliopsida</taxon>
        <taxon>Liliopsida</taxon>
        <taxon>Zingiberales</taxon>
        <taxon>Musaceae</taxon>
        <taxon>Ensete</taxon>
    </lineage>
</organism>
<dbReference type="Proteomes" id="UP000287651">
    <property type="component" value="Unassembled WGS sequence"/>
</dbReference>
<dbReference type="PANTHER" id="PTHR36376:SF1">
    <property type="entry name" value="OS09G0514700 PROTEIN"/>
    <property type="match status" value="1"/>
</dbReference>